<comment type="function">
    <text evidence="8">Toxic component of a toxin-antitoxin (TA) system. An RNase.</text>
</comment>
<keyword evidence="4 8" id="KW-0479">Metal-binding</keyword>
<organism evidence="10 11">
    <name type="scientific">Methylobacterium brachiatum</name>
    <dbReference type="NCBI Taxonomy" id="269660"/>
    <lineage>
        <taxon>Bacteria</taxon>
        <taxon>Pseudomonadati</taxon>
        <taxon>Pseudomonadota</taxon>
        <taxon>Alphaproteobacteria</taxon>
        <taxon>Hyphomicrobiales</taxon>
        <taxon>Methylobacteriaceae</taxon>
        <taxon>Methylobacterium</taxon>
    </lineage>
</organism>
<keyword evidence="6 8" id="KW-0460">Magnesium</keyword>
<keyword evidence="2 8" id="KW-1277">Toxin-antitoxin system</keyword>
<accession>A0ABV1R8J1</accession>
<gene>
    <name evidence="8" type="primary">vapC</name>
    <name evidence="10" type="ORF">ABS770_23220</name>
</gene>
<feature type="binding site" evidence="8">
    <location>
        <position position="106"/>
    </location>
    <ligand>
        <name>Mg(2+)</name>
        <dbReference type="ChEBI" id="CHEBI:18420"/>
    </ligand>
</feature>
<dbReference type="InterPro" id="IPR029060">
    <property type="entry name" value="PIN-like_dom_sf"/>
</dbReference>
<evidence type="ECO:0000256" key="2">
    <source>
        <dbReference type="ARBA" id="ARBA00022649"/>
    </source>
</evidence>
<evidence type="ECO:0000313" key="11">
    <source>
        <dbReference type="Proteomes" id="UP001432995"/>
    </source>
</evidence>
<dbReference type="PANTHER" id="PTHR33653">
    <property type="entry name" value="RIBONUCLEASE VAPC2"/>
    <property type="match status" value="1"/>
</dbReference>
<dbReference type="Pfam" id="PF01850">
    <property type="entry name" value="PIN"/>
    <property type="match status" value="1"/>
</dbReference>
<dbReference type="Gene3D" id="3.40.50.1010">
    <property type="entry name" value="5'-nuclease"/>
    <property type="match status" value="1"/>
</dbReference>
<proteinExistence type="inferred from homology"/>
<dbReference type="Proteomes" id="UP001432995">
    <property type="component" value="Unassembled WGS sequence"/>
</dbReference>
<comment type="caution">
    <text evidence="10">The sequence shown here is derived from an EMBL/GenBank/DDBJ whole genome shotgun (WGS) entry which is preliminary data.</text>
</comment>
<dbReference type="HAMAP" id="MF_00265">
    <property type="entry name" value="VapC_Nob1"/>
    <property type="match status" value="1"/>
</dbReference>
<dbReference type="PANTHER" id="PTHR33653:SF1">
    <property type="entry name" value="RIBONUCLEASE VAPC2"/>
    <property type="match status" value="1"/>
</dbReference>
<keyword evidence="3 8" id="KW-0540">Nuclease</keyword>
<evidence type="ECO:0000256" key="3">
    <source>
        <dbReference type="ARBA" id="ARBA00022722"/>
    </source>
</evidence>
<feature type="domain" description="PIN" evidence="9">
    <location>
        <begin position="5"/>
        <end position="126"/>
    </location>
</feature>
<reference evidence="10" key="1">
    <citation type="submission" date="2024-06" db="EMBL/GenBank/DDBJ databases">
        <authorList>
            <person name="Campbell A.G."/>
        </authorList>
    </citation>
    <scope>NUCLEOTIDE SEQUENCE</scope>
    <source>
        <strain evidence="10">EM17</strain>
    </source>
</reference>
<evidence type="ECO:0000259" key="9">
    <source>
        <dbReference type="Pfam" id="PF01850"/>
    </source>
</evidence>
<dbReference type="CDD" id="cd18746">
    <property type="entry name" value="PIN_VapC4-5_FitB-like"/>
    <property type="match status" value="1"/>
</dbReference>
<keyword evidence="5 8" id="KW-0378">Hydrolase</keyword>
<evidence type="ECO:0000256" key="1">
    <source>
        <dbReference type="ARBA" id="ARBA00001946"/>
    </source>
</evidence>
<evidence type="ECO:0000256" key="8">
    <source>
        <dbReference type="HAMAP-Rule" id="MF_00265"/>
    </source>
</evidence>
<evidence type="ECO:0000256" key="6">
    <source>
        <dbReference type="ARBA" id="ARBA00022842"/>
    </source>
</evidence>
<dbReference type="EC" id="3.1.-.-" evidence="8"/>
<feature type="binding site" evidence="8">
    <location>
        <position position="7"/>
    </location>
    <ligand>
        <name>Mg(2+)</name>
        <dbReference type="ChEBI" id="CHEBI:18420"/>
    </ligand>
</feature>
<keyword evidence="8" id="KW-0800">Toxin</keyword>
<evidence type="ECO:0000313" key="10">
    <source>
        <dbReference type="EMBL" id="MER2291166.1"/>
    </source>
</evidence>
<comment type="cofactor">
    <cofactor evidence="1 8">
        <name>Mg(2+)</name>
        <dbReference type="ChEBI" id="CHEBI:18420"/>
    </cofactor>
</comment>
<dbReference type="InterPro" id="IPR050556">
    <property type="entry name" value="Type_II_TA_system_RNase"/>
</dbReference>
<evidence type="ECO:0000256" key="4">
    <source>
        <dbReference type="ARBA" id="ARBA00022723"/>
    </source>
</evidence>
<sequence length="144" mass="16707">MTRWLLDTNILSELRRPRPEQRVLTFVAAQPLDALFVSCVTFAELRFGIERLPDGARRMELADWLANRLRPMFERRILPLDEDVIVRWRFLVEEGRQRGHTFSQPDLLIAAMALEAGLTLATRNTSDFVQTRVPVFNPWTDSLA</sequence>
<dbReference type="RefSeq" id="WP_350380421.1">
    <property type="nucleotide sequence ID" value="NZ_JBELQD010000038.1"/>
</dbReference>
<protein>
    <recommendedName>
        <fullName evidence="8">Ribonuclease VapC</fullName>
        <shortName evidence="8">RNase VapC</shortName>
        <ecNumber evidence="8">3.1.-.-</ecNumber>
    </recommendedName>
    <alternativeName>
        <fullName evidence="8">Toxin VapC</fullName>
    </alternativeName>
</protein>
<evidence type="ECO:0000256" key="7">
    <source>
        <dbReference type="ARBA" id="ARBA00038093"/>
    </source>
</evidence>
<keyword evidence="11" id="KW-1185">Reference proteome</keyword>
<evidence type="ECO:0000256" key="5">
    <source>
        <dbReference type="ARBA" id="ARBA00022801"/>
    </source>
</evidence>
<dbReference type="SUPFAM" id="SSF88723">
    <property type="entry name" value="PIN domain-like"/>
    <property type="match status" value="1"/>
</dbReference>
<name>A0ABV1R8J1_9HYPH</name>
<dbReference type="InterPro" id="IPR002716">
    <property type="entry name" value="PIN_dom"/>
</dbReference>
<comment type="similarity">
    <text evidence="7 8">Belongs to the PINc/VapC protein family.</text>
</comment>
<dbReference type="InterPro" id="IPR022907">
    <property type="entry name" value="VapC_family"/>
</dbReference>
<dbReference type="EMBL" id="JBELQD010000038">
    <property type="protein sequence ID" value="MER2291166.1"/>
    <property type="molecule type" value="Genomic_DNA"/>
</dbReference>